<name>A0A852Z102_9ACTN</name>
<dbReference type="PANTHER" id="PTHR12918">
    <property type="entry name" value="CYSTEINE DIOXYGENASE"/>
    <property type="match status" value="1"/>
</dbReference>
<dbReference type="Gene3D" id="2.60.120.10">
    <property type="entry name" value="Jelly Rolls"/>
    <property type="match status" value="1"/>
</dbReference>
<evidence type="ECO:0000256" key="1">
    <source>
        <dbReference type="ARBA" id="ARBA00006622"/>
    </source>
</evidence>
<keyword evidence="6" id="KW-0883">Thioether bond</keyword>
<organism evidence="8 9">
    <name type="scientific">Actinopolyspora biskrensis</name>
    <dbReference type="NCBI Taxonomy" id="1470178"/>
    <lineage>
        <taxon>Bacteria</taxon>
        <taxon>Bacillati</taxon>
        <taxon>Actinomycetota</taxon>
        <taxon>Actinomycetes</taxon>
        <taxon>Actinopolysporales</taxon>
        <taxon>Actinopolysporaceae</taxon>
        <taxon>Actinopolyspora</taxon>
    </lineage>
</organism>
<accession>A0A852Z102</accession>
<dbReference type="EMBL" id="JACBYW010000007">
    <property type="protein sequence ID" value="NYH80491.1"/>
    <property type="molecule type" value="Genomic_DNA"/>
</dbReference>
<feature type="binding site" evidence="7">
    <location>
        <position position="94"/>
    </location>
    <ligand>
        <name>Fe cation</name>
        <dbReference type="ChEBI" id="CHEBI:24875"/>
        <note>catalytic</note>
    </ligand>
</feature>
<keyword evidence="3" id="KW-0223">Dioxygenase</keyword>
<keyword evidence="9" id="KW-1185">Reference proteome</keyword>
<reference evidence="8 9" key="1">
    <citation type="submission" date="2020-07" db="EMBL/GenBank/DDBJ databases">
        <title>Genomic Encyclopedia of Type Strains, Phase III (KMG-III): the genomes of soil and plant-associated and newly described type strains.</title>
        <authorList>
            <person name="Whitman W."/>
        </authorList>
    </citation>
    <scope>NUCLEOTIDE SEQUENCE [LARGE SCALE GENOMIC DNA]</scope>
    <source>
        <strain evidence="8 9">CECT 8576</strain>
    </source>
</reference>
<evidence type="ECO:0000256" key="5">
    <source>
        <dbReference type="ARBA" id="ARBA00023004"/>
    </source>
</evidence>
<dbReference type="GO" id="GO:0016702">
    <property type="term" value="F:oxidoreductase activity, acting on single donors with incorporation of molecular oxygen, incorporation of two atoms of oxygen"/>
    <property type="evidence" value="ECO:0007669"/>
    <property type="project" value="InterPro"/>
</dbReference>
<dbReference type="AlphaFoldDB" id="A0A852Z102"/>
<evidence type="ECO:0000313" key="9">
    <source>
        <dbReference type="Proteomes" id="UP000548304"/>
    </source>
</evidence>
<comment type="similarity">
    <text evidence="1">Belongs to the cysteine dioxygenase family.</text>
</comment>
<dbReference type="InterPro" id="IPR011051">
    <property type="entry name" value="RmlC_Cupin_sf"/>
</dbReference>
<keyword evidence="4" id="KW-0560">Oxidoreductase</keyword>
<dbReference type="SUPFAM" id="SSF51182">
    <property type="entry name" value="RmlC-like cupins"/>
    <property type="match status" value="1"/>
</dbReference>
<dbReference type="InterPro" id="IPR014710">
    <property type="entry name" value="RmlC-like_jellyroll"/>
</dbReference>
<dbReference type="CDD" id="cd10548">
    <property type="entry name" value="cupin_CDO"/>
    <property type="match status" value="1"/>
</dbReference>
<comment type="caution">
    <text evidence="8">The sequence shown here is derived from an EMBL/GenBank/DDBJ whole genome shotgun (WGS) entry which is preliminary data.</text>
</comment>
<evidence type="ECO:0000313" key="8">
    <source>
        <dbReference type="EMBL" id="NYH80491.1"/>
    </source>
</evidence>
<protein>
    <submittedName>
        <fullName evidence="8">Putative metal-dependent enzyme (Double-stranded beta helix superfamily)</fullName>
    </submittedName>
</protein>
<evidence type="ECO:0000256" key="2">
    <source>
        <dbReference type="ARBA" id="ARBA00022723"/>
    </source>
</evidence>
<gene>
    <name evidence="8" type="ORF">FHR84_003848</name>
</gene>
<evidence type="ECO:0000256" key="4">
    <source>
        <dbReference type="ARBA" id="ARBA00023002"/>
    </source>
</evidence>
<sequence>MTTMRTGHRNQRLTELADAIRDCVRPGHGQAHTAELVREALRPFLGVPGLLREEQRRGDPERYLQHVLHVEPDASFSVVALVWLPGQQTPIHDHVAWCVTGVYQGAESEQHYELRNSPEDGPHLVPGALVTNHEGEACGFAPPGDIHLVRNCGQDTAISLHVYGADIGELGTSVRRTYDLPVRSGAAAD</sequence>
<feature type="binding site" evidence="7">
    <location>
        <position position="92"/>
    </location>
    <ligand>
        <name>Fe cation</name>
        <dbReference type="ChEBI" id="CHEBI:24875"/>
        <note>catalytic</note>
    </ligand>
</feature>
<proteinExistence type="inferred from homology"/>
<feature type="binding site" evidence="7">
    <location>
        <position position="147"/>
    </location>
    <ligand>
        <name>Fe cation</name>
        <dbReference type="ChEBI" id="CHEBI:24875"/>
        <note>catalytic</note>
    </ligand>
</feature>
<evidence type="ECO:0000256" key="3">
    <source>
        <dbReference type="ARBA" id="ARBA00022964"/>
    </source>
</evidence>
<dbReference type="Proteomes" id="UP000548304">
    <property type="component" value="Unassembled WGS sequence"/>
</dbReference>
<keyword evidence="2 7" id="KW-0479">Metal-binding</keyword>
<feature type="cross-link" description="3'-(S-cysteinyl)-tyrosine (Cys-Tyr)" evidence="6">
    <location>
        <begin position="98"/>
        <end position="163"/>
    </location>
</feature>
<keyword evidence="5 7" id="KW-0408">Iron</keyword>
<dbReference type="PANTHER" id="PTHR12918:SF1">
    <property type="entry name" value="CYSTEINE DIOXYGENASE TYPE 1"/>
    <property type="match status" value="1"/>
</dbReference>
<dbReference type="GO" id="GO:0008198">
    <property type="term" value="F:ferrous iron binding"/>
    <property type="evidence" value="ECO:0007669"/>
    <property type="project" value="TreeGrafter"/>
</dbReference>
<evidence type="ECO:0000256" key="7">
    <source>
        <dbReference type="PIRSR" id="PIRSR610300-51"/>
    </source>
</evidence>
<dbReference type="InterPro" id="IPR010300">
    <property type="entry name" value="CDO_1"/>
</dbReference>
<evidence type="ECO:0000256" key="6">
    <source>
        <dbReference type="PIRSR" id="PIRSR610300-50"/>
    </source>
</evidence>